<dbReference type="SUPFAM" id="SSF81343">
    <property type="entry name" value="Fumarate reductase respiratory complex transmembrane subunits"/>
    <property type="match status" value="1"/>
</dbReference>
<evidence type="ECO:0000256" key="16">
    <source>
        <dbReference type="SAM" id="Phobius"/>
    </source>
</evidence>
<reference evidence="17 18" key="1">
    <citation type="submission" date="2019-03" db="EMBL/GenBank/DDBJ databases">
        <title>Genomic Encyclopedia of Type Strains, Phase IV (KMG-IV): sequencing the most valuable type-strain genomes for metagenomic binning, comparative biology and taxonomic classification.</title>
        <authorList>
            <person name="Goeker M."/>
        </authorList>
    </citation>
    <scope>NUCLEOTIDE SEQUENCE [LARGE SCALE GENOMIC DNA]</scope>
    <source>
        <strain evidence="17 18">DSM 25903</strain>
    </source>
</reference>
<evidence type="ECO:0000256" key="1">
    <source>
        <dbReference type="ARBA" id="ARBA00001971"/>
    </source>
</evidence>
<dbReference type="Gene3D" id="1.20.1300.10">
    <property type="entry name" value="Fumarate reductase/succinate dehydrogenase, transmembrane subunit"/>
    <property type="match status" value="1"/>
</dbReference>
<dbReference type="EMBL" id="SNZR01000017">
    <property type="protein sequence ID" value="TDR85434.1"/>
    <property type="molecule type" value="Genomic_DNA"/>
</dbReference>
<evidence type="ECO:0000256" key="7">
    <source>
        <dbReference type="ARBA" id="ARBA00022448"/>
    </source>
</evidence>
<comment type="caution">
    <text evidence="17">The sequence shown here is derived from an EMBL/GenBank/DDBJ whole genome shotgun (WGS) entry which is preliminary data.</text>
</comment>
<organism evidence="17 18">
    <name type="scientific">Enterovirga rhinocerotis</name>
    <dbReference type="NCBI Taxonomy" id="1339210"/>
    <lineage>
        <taxon>Bacteria</taxon>
        <taxon>Pseudomonadati</taxon>
        <taxon>Pseudomonadota</taxon>
        <taxon>Alphaproteobacteria</taxon>
        <taxon>Hyphomicrobiales</taxon>
        <taxon>Methylobacteriaceae</taxon>
        <taxon>Enterovirga</taxon>
    </lineage>
</organism>
<gene>
    <name evidence="17" type="ORF">EV668_4555</name>
</gene>
<dbReference type="InterPro" id="IPR000701">
    <property type="entry name" value="SuccDH_FuR_B_TM-su"/>
</dbReference>
<comment type="subunit">
    <text evidence="5">Part of an enzyme complex containing four subunits: a flavoprotein, an iron-sulfur protein, plus two membrane-anchoring proteins, SdhC and SdhD.</text>
</comment>
<keyword evidence="12" id="KW-0249">Electron transport</keyword>
<dbReference type="GO" id="GO:0006099">
    <property type="term" value="P:tricarboxylic acid cycle"/>
    <property type="evidence" value="ECO:0007669"/>
    <property type="project" value="UniProtKB-UniPathway"/>
</dbReference>
<dbReference type="AlphaFoldDB" id="A0A4R7BJC0"/>
<comment type="subcellular location">
    <subcellularLocation>
        <location evidence="3">Membrane</location>
        <topology evidence="3">Multi-pass membrane protein</topology>
    </subcellularLocation>
</comment>
<dbReference type="Pfam" id="PF01127">
    <property type="entry name" value="Sdh_cyt"/>
    <property type="match status" value="1"/>
</dbReference>
<keyword evidence="11" id="KW-0479">Metal-binding</keyword>
<keyword evidence="10 16" id="KW-0812">Transmembrane</keyword>
<keyword evidence="18" id="KW-1185">Reference proteome</keyword>
<evidence type="ECO:0000256" key="9">
    <source>
        <dbReference type="ARBA" id="ARBA00022617"/>
    </source>
</evidence>
<evidence type="ECO:0000256" key="14">
    <source>
        <dbReference type="ARBA" id="ARBA00023004"/>
    </source>
</evidence>
<dbReference type="InterPro" id="IPR014312">
    <property type="entry name" value="Succ_DH_anchor"/>
</dbReference>
<evidence type="ECO:0000256" key="2">
    <source>
        <dbReference type="ARBA" id="ARBA00004050"/>
    </source>
</evidence>
<dbReference type="GO" id="GO:0046872">
    <property type="term" value="F:metal ion binding"/>
    <property type="evidence" value="ECO:0007669"/>
    <property type="project" value="UniProtKB-KW"/>
</dbReference>
<keyword evidence="8" id="KW-0816">Tricarboxylic acid cycle</keyword>
<evidence type="ECO:0000256" key="12">
    <source>
        <dbReference type="ARBA" id="ARBA00022982"/>
    </source>
</evidence>
<dbReference type="GO" id="GO:0020037">
    <property type="term" value="F:heme binding"/>
    <property type="evidence" value="ECO:0007669"/>
    <property type="project" value="InterPro"/>
</dbReference>
<evidence type="ECO:0000256" key="4">
    <source>
        <dbReference type="ARBA" id="ARBA00005163"/>
    </source>
</evidence>
<evidence type="ECO:0000256" key="3">
    <source>
        <dbReference type="ARBA" id="ARBA00004141"/>
    </source>
</evidence>
<evidence type="ECO:0000313" key="17">
    <source>
        <dbReference type="EMBL" id="TDR85434.1"/>
    </source>
</evidence>
<dbReference type="Proteomes" id="UP000295122">
    <property type="component" value="Unassembled WGS sequence"/>
</dbReference>
<comment type="function">
    <text evidence="2">Membrane-anchoring subunit of succinate dehydrogenase (SDH).</text>
</comment>
<protein>
    <recommendedName>
        <fullName evidence="6">Succinate dehydrogenase hydrophobic membrane anchor subunit</fullName>
    </recommendedName>
</protein>
<dbReference type="CDD" id="cd03495">
    <property type="entry name" value="SQR_TypeC_SdhD_like"/>
    <property type="match status" value="1"/>
</dbReference>
<keyword evidence="7" id="KW-0813">Transport</keyword>
<feature type="transmembrane region" description="Helical" evidence="16">
    <location>
        <begin position="30"/>
        <end position="49"/>
    </location>
</feature>
<keyword evidence="9" id="KW-0349">Heme</keyword>
<evidence type="ECO:0000256" key="6">
    <source>
        <dbReference type="ARBA" id="ARBA00019425"/>
    </source>
</evidence>
<keyword evidence="13 16" id="KW-1133">Transmembrane helix</keyword>
<evidence type="ECO:0000256" key="11">
    <source>
        <dbReference type="ARBA" id="ARBA00022723"/>
    </source>
</evidence>
<evidence type="ECO:0000256" key="5">
    <source>
        <dbReference type="ARBA" id="ARBA00011558"/>
    </source>
</evidence>
<comment type="cofactor">
    <cofactor evidence="1">
        <name>heme</name>
        <dbReference type="ChEBI" id="CHEBI:30413"/>
    </cofactor>
</comment>
<dbReference type="InterPro" id="IPR034804">
    <property type="entry name" value="SQR/QFR_C/D"/>
</dbReference>
<proteinExistence type="predicted"/>
<evidence type="ECO:0000256" key="15">
    <source>
        <dbReference type="ARBA" id="ARBA00023136"/>
    </source>
</evidence>
<feature type="transmembrane region" description="Helical" evidence="16">
    <location>
        <begin position="61"/>
        <end position="84"/>
    </location>
</feature>
<evidence type="ECO:0000256" key="8">
    <source>
        <dbReference type="ARBA" id="ARBA00022532"/>
    </source>
</evidence>
<comment type="pathway">
    <text evidence="4">Carbohydrate metabolism; tricarboxylic acid cycle.</text>
</comment>
<accession>A0A4R7BJC0</accession>
<sequence>MADTKPRSIRTDRSRVRGLGAAHHGVEHWWAARVTAIANILLGFCFIIIMASAAGRPWPEAVLIVSHPVVAVLLALLVVSVTYHMRLGLQVVIEDYVHDEGLKLAANLANTFFAVLIAGICLFAIVKVSLLRALPL</sequence>
<keyword evidence="14" id="KW-0408">Iron</keyword>
<dbReference type="OrthoDB" id="9809280at2"/>
<dbReference type="GO" id="GO:0016020">
    <property type="term" value="C:membrane"/>
    <property type="evidence" value="ECO:0007669"/>
    <property type="project" value="UniProtKB-SubCell"/>
</dbReference>
<feature type="transmembrane region" description="Helical" evidence="16">
    <location>
        <begin position="104"/>
        <end position="126"/>
    </location>
</feature>
<evidence type="ECO:0000256" key="10">
    <source>
        <dbReference type="ARBA" id="ARBA00022692"/>
    </source>
</evidence>
<evidence type="ECO:0000256" key="13">
    <source>
        <dbReference type="ARBA" id="ARBA00022989"/>
    </source>
</evidence>
<dbReference type="RefSeq" id="WP_133774431.1">
    <property type="nucleotide sequence ID" value="NZ_SNZR01000017.1"/>
</dbReference>
<keyword evidence="15 16" id="KW-0472">Membrane</keyword>
<dbReference type="UniPathway" id="UPA00223"/>
<evidence type="ECO:0000313" key="18">
    <source>
        <dbReference type="Proteomes" id="UP000295122"/>
    </source>
</evidence>
<dbReference type="NCBIfam" id="TIGR02968">
    <property type="entry name" value="succ_dehyd_anc"/>
    <property type="match status" value="1"/>
</dbReference>
<name>A0A4R7BJC0_9HYPH</name>